<dbReference type="SMART" id="SM00382">
    <property type="entry name" value="AAA"/>
    <property type="match status" value="1"/>
</dbReference>
<dbReference type="SUPFAM" id="SSF90123">
    <property type="entry name" value="ABC transporter transmembrane region"/>
    <property type="match status" value="1"/>
</dbReference>
<comment type="caution">
    <text evidence="15">The sequence shown here is derived from an EMBL/GenBank/DDBJ whole genome shotgun (WGS) entry which is preliminary data.</text>
</comment>
<evidence type="ECO:0000256" key="1">
    <source>
        <dbReference type="ARBA" id="ARBA00004429"/>
    </source>
</evidence>
<accession>A0A2S3ZTS9</accession>
<comment type="subcellular location">
    <subcellularLocation>
        <location evidence="1">Cell inner membrane</location>
        <topology evidence="1">Multi-pass membrane protein</topology>
    </subcellularLocation>
</comment>
<dbReference type="GO" id="GO:0005524">
    <property type="term" value="F:ATP binding"/>
    <property type="evidence" value="ECO:0007669"/>
    <property type="project" value="UniProtKB-KW"/>
</dbReference>
<keyword evidence="16" id="KW-1185">Reference proteome</keyword>
<dbReference type="FunFam" id="3.40.50.300:FF:000221">
    <property type="entry name" value="Multidrug ABC transporter ATP-binding protein"/>
    <property type="match status" value="1"/>
</dbReference>
<dbReference type="InterPro" id="IPR017871">
    <property type="entry name" value="ABC_transporter-like_CS"/>
</dbReference>
<evidence type="ECO:0000256" key="5">
    <source>
        <dbReference type="ARBA" id="ARBA00022692"/>
    </source>
</evidence>
<keyword evidence="2" id="KW-0813">Transport</keyword>
<dbReference type="Gene3D" id="1.20.1560.10">
    <property type="entry name" value="ABC transporter type 1, transmembrane domain"/>
    <property type="match status" value="1"/>
</dbReference>
<dbReference type="Gene3D" id="3.40.50.300">
    <property type="entry name" value="P-loop containing nucleotide triphosphate hydrolases"/>
    <property type="match status" value="1"/>
</dbReference>
<dbReference type="PANTHER" id="PTHR43394:SF1">
    <property type="entry name" value="ATP-BINDING CASSETTE SUB-FAMILY B MEMBER 10, MITOCHONDRIAL"/>
    <property type="match status" value="1"/>
</dbReference>
<dbReference type="InterPro" id="IPR003593">
    <property type="entry name" value="AAA+_ATPase"/>
</dbReference>
<dbReference type="RefSeq" id="WP_103466518.1">
    <property type="nucleotide sequence ID" value="NZ_PPXC01000012.1"/>
</dbReference>
<feature type="transmembrane region" description="Helical" evidence="12">
    <location>
        <begin position="64"/>
        <end position="85"/>
    </location>
</feature>
<evidence type="ECO:0000313" key="16">
    <source>
        <dbReference type="Proteomes" id="UP000237061"/>
    </source>
</evidence>
<name>A0A2S3ZTS9_ARTGL</name>
<feature type="domain" description="ABC transporter" evidence="13">
    <location>
        <begin position="345"/>
        <end position="586"/>
    </location>
</feature>
<dbReference type="PROSITE" id="PS50929">
    <property type="entry name" value="ABC_TM1F"/>
    <property type="match status" value="1"/>
</dbReference>
<keyword evidence="6" id="KW-0547">Nucleotide-binding</keyword>
<dbReference type="GO" id="GO:0005886">
    <property type="term" value="C:plasma membrane"/>
    <property type="evidence" value="ECO:0007669"/>
    <property type="project" value="UniProtKB-SubCell"/>
</dbReference>
<proteinExistence type="inferred from homology"/>
<dbReference type="InterPro" id="IPR039421">
    <property type="entry name" value="Type_1_exporter"/>
</dbReference>
<reference evidence="15 16" key="1">
    <citation type="submission" date="2018-01" db="EMBL/GenBank/DDBJ databases">
        <title>Arthrobacter sp. nov., from glaciers in China.</title>
        <authorList>
            <person name="Liu Q."/>
            <person name="Xin Y.-H."/>
        </authorList>
    </citation>
    <scope>NUCLEOTIDE SEQUENCE [LARGE SCALE GENOMIC DNA]</scope>
    <source>
        <strain evidence="15 16">HLT2-12-2</strain>
    </source>
</reference>
<feature type="transmembrane region" description="Helical" evidence="12">
    <location>
        <begin position="168"/>
        <end position="186"/>
    </location>
</feature>
<dbReference type="Pfam" id="PF00005">
    <property type="entry name" value="ABC_tran"/>
    <property type="match status" value="1"/>
</dbReference>
<evidence type="ECO:0000256" key="12">
    <source>
        <dbReference type="SAM" id="Phobius"/>
    </source>
</evidence>
<feature type="domain" description="ABC transmembrane type-1" evidence="14">
    <location>
        <begin position="28"/>
        <end position="311"/>
    </location>
</feature>
<dbReference type="PANTHER" id="PTHR43394">
    <property type="entry name" value="ATP-DEPENDENT PERMEASE MDL1, MITOCHONDRIAL"/>
    <property type="match status" value="1"/>
</dbReference>
<feature type="transmembrane region" description="Helical" evidence="12">
    <location>
        <begin position="254"/>
        <end position="276"/>
    </location>
</feature>
<evidence type="ECO:0000256" key="10">
    <source>
        <dbReference type="ARBA" id="ARBA00023455"/>
    </source>
</evidence>
<evidence type="ECO:0000259" key="13">
    <source>
        <dbReference type="PROSITE" id="PS50893"/>
    </source>
</evidence>
<evidence type="ECO:0000313" key="15">
    <source>
        <dbReference type="EMBL" id="POH72583.1"/>
    </source>
</evidence>
<evidence type="ECO:0000256" key="8">
    <source>
        <dbReference type="ARBA" id="ARBA00022989"/>
    </source>
</evidence>
<sequence length="636" mass="67877">MANKDETTLLSSLGRLVPHLKTIAWRLLAGLLTALAASLVALAIPQVYRVLVNTALEPGKGTGALWVGTGVVLVLGILEAWFMVLRRQFVIVPATTVETRMRTGFYRHLQQLAVEFHDRWGSGQLLSRAMSDLNFMRRWMAFGAIMLVVTALTVVIGVALMFSMSWELGLIFLAAAVPITIFGFTFRRSYGRASRRSQDQAGDLATVVEESVRGIRVLKAFGRGREALDSFAGQAQELQATEVHKAKSLAQFSLVVTLLPELALAAGLVVGILLVNGGKLDVGTLVAFFATAAVVAGPVESVGPLLSMTLAAKTALDRHFEVMNAENTITDPANPVSLEQVHGALEFRGVHFRFPDTPVGAPALLNGVNLELRAGEIMALVGVTGSGKSTLLNLVPRLFDVSAGAVLLDGTDIRQLRLAELRTHVSVAFEDTTLFSNSVRENVLLGAADHPGLSPDQILERALEVAQAGFAYTLPHGVDTLIGEEGLSLSGGQRQRIALARAIAAKPAVLILDDPLSALDVNTEERVSQRLRQVLEATTTLIVAHRPSTVAMADRVALLQDGRITAVGTHAELLAGNDHYRHVLASLDSEPRDLDTGLDDELPDDLGTGPLPVAAGPGDQPSEHHSSTNSSRGTAE</sequence>
<organism evidence="15 16">
    <name type="scientific">Arthrobacter glacialis</name>
    <dbReference type="NCBI Taxonomy" id="1664"/>
    <lineage>
        <taxon>Bacteria</taxon>
        <taxon>Bacillati</taxon>
        <taxon>Actinomycetota</taxon>
        <taxon>Actinomycetes</taxon>
        <taxon>Micrococcales</taxon>
        <taxon>Micrococcaceae</taxon>
        <taxon>Arthrobacter</taxon>
    </lineage>
</organism>
<evidence type="ECO:0000256" key="3">
    <source>
        <dbReference type="ARBA" id="ARBA00022475"/>
    </source>
</evidence>
<dbReference type="AlphaFoldDB" id="A0A2S3ZTS9"/>
<dbReference type="Proteomes" id="UP000237061">
    <property type="component" value="Unassembled WGS sequence"/>
</dbReference>
<dbReference type="SUPFAM" id="SSF52540">
    <property type="entry name" value="P-loop containing nucleoside triphosphate hydrolases"/>
    <property type="match status" value="1"/>
</dbReference>
<feature type="region of interest" description="Disordered" evidence="11">
    <location>
        <begin position="590"/>
        <end position="636"/>
    </location>
</feature>
<dbReference type="Pfam" id="PF00664">
    <property type="entry name" value="ABC_membrane"/>
    <property type="match status" value="1"/>
</dbReference>
<dbReference type="InterPro" id="IPR011527">
    <property type="entry name" value="ABC1_TM_dom"/>
</dbReference>
<feature type="compositionally biased region" description="Polar residues" evidence="11">
    <location>
        <begin position="627"/>
        <end position="636"/>
    </location>
</feature>
<dbReference type="GO" id="GO:0015421">
    <property type="term" value="F:ABC-type oligopeptide transporter activity"/>
    <property type="evidence" value="ECO:0007669"/>
    <property type="project" value="TreeGrafter"/>
</dbReference>
<keyword evidence="5 12" id="KW-0812">Transmembrane</keyword>
<keyword evidence="7" id="KW-0067">ATP-binding</keyword>
<evidence type="ECO:0000256" key="11">
    <source>
        <dbReference type="SAM" id="MobiDB-lite"/>
    </source>
</evidence>
<evidence type="ECO:0000256" key="6">
    <source>
        <dbReference type="ARBA" id="ARBA00022741"/>
    </source>
</evidence>
<protein>
    <submittedName>
        <fullName evidence="15">ABC transporter</fullName>
    </submittedName>
</protein>
<dbReference type="PROSITE" id="PS50893">
    <property type="entry name" value="ABC_TRANSPORTER_2"/>
    <property type="match status" value="1"/>
</dbReference>
<evidence type="ECO:0000256" key="9">
    <source>
        <dbReference type="ARBA" id="ARBA00023136"/>
    </source>
</evidence>
<dbReference type="GO" id="GO:0016887">
    <property type="term" value="F:ATP hydrolysis activity"/>
    <property type="evidence" value="ECO:0007669"/>
    <property type="project" value="InterPro"/>
</dbReference>
<feature type="transmembrane region" description="Helical" evidence="12">
    <location>
        <begin position="282"/>
        <end position="299"/>
    </location>
</feature>
<evidence type="ECO:0000256" key="4">
    <source>
        <dbReference type="ARBA" id="ARBA00022519"/>
    </source>
</evidence>
<evidence type="ECO:0000256" key="7">
    <source>
        <dbReference type="ARBA" id="ARBA00022840"/>
    </source>
</evidence>
<gene>
    <name evidence="15" type="ORF">CVS27_14470</name>
</gene>
<dbReference type="EMBL" id="PPXC01000012">
    <property type="protein sequence ID" value="POH72583.1"/>
    <property type="molecule type" value="Genomic_DNA"/>
</dbReference>
<dbReference type="InterPro" id="IPR003439">
    <property type="entry name" value="ABC_transporter-like_ATP-bd"/>
</dbReference>
<feature type="transmembrane region" description="Helical" evidence="12">
    <location>
        <begin position="139"/>
        <end position="162"/>
    </location>
</feature>
<dbReference type="PROSITE" id="PS00211">
    <property type="entry name" value="ABC_TRANSPORTER_1"/>
    <property type="match status" value="1"/>
</dbReference>
<comment type="similarity">
    <text evidence="10">Belongs to the ABC transporter superfamily. Siderophore-Fe(3+) uptake transporter (SIUT) (TC 3.A.1.21) family.</text>
</comment>
<evidence type="ECO:0000256" key="2">
    <source>
        <dbReference type="ARBA" id="ARBA00022448"/>
    </source>
</evidence>
<keyword evidence="3" id="KW-1003">Cell membrane</keyword>
<keyword evidence="4" id="KW-0997">Cell inner membrane</keyword>
<feature type="transmembrane region" description="Helical" evidence="12">
    <location>
        <begin position="23"/>
        <end position="44"/>
    </location>
</feature>
<keyword evidence="8 12" id="KW-1133">Transmembrane helix</keyword>
<dbReference type="CDD" id="cd18543">
    <property type="entry name" value="ABC_6TM_Rv0194_D1_like"/>
    <property type="match status" value="1"/>
</dbReference>
<keyword evidence="9 12" id="KW-0472">Membrane</keyword>
<evidence type="ECO:0000259" key="14">
    <source>
        <dbReference type="PROSITE" id="PS50929"/>
    </source>
</evidence>
<dbReference type="InterPro" id="IPR027417">
    <property type="entry name" value="P-loop_NTPase"/>
</dbReference>
<dbReference type="InterPro" id="IPR036640">
    <property type="entry name" value="ABC1_TM_sf"/>
</dbReference>